<dbReference type="AlphaFoldDB" id="A0A409XN06"/>
<keyword evidence="4" id="KW-1185">Reference proteome</keyword>
<dbReference type="InParanoid" id="A0A409XN06"/>
<keyword evidence="1" id="KW-0677">Repeat</keyword>
<comment type="caution">
    <text evidence="3">The sequence shown here is derived from an EMBL/GenBank/DDBJ whole genome shotgun (WGS) entry which is preliminary data.</text>
</comment>
<evidence type="ECO:0000256" key="1">
    <source>
        <dbReference type="ARBA" id="ARBA00022737"/>
    </source>
</evidence>
<feature type="domain" description="Nephrocystin 3-like N-terminal" evidence="2">
    <location>
        <begin position="83"/>
        <end position="237"/>
    </location>
</feature>
<organism evidence="3 4">
    <name type="scientific">Psilocybe cyanescens</name>
    <dbReference type="NCBI Taxonomy" id="93625"/>
    <lineage>
        <taxon>Eukaryota</taxon>
        <taxon>Fungi</taxon>
        <taxon>Dikarya</taxon>
        <taxon>Basidiomycota</taxon>
        <taxon>Agaricomycotina</taxon>
        <taxon>Agaricomycetes</taxon>
        <taxon>Agaricomycetidae</taxon>
        <taxon>Agaricales</taxon>
        <taxon>Agaricineae</taxon>
        <taxon>Strophariaceae</taxon>
        <taxon>Psilocybe</taxon>
    </lineage>
</organism>
<dbReference type="OrthoDB" id="3040368at2759"/>
<name>A0A409XN06_PSICY</name>
<dbReference type="EMBL" id="NHYD01001084">
    <property type="protein sequence ID" value="PPQ92124.1"/>
    <property type="molecule type" value="Genomic_DNA"/>
</dbReference>
<dbReference type="InterPro" id="IPR056884">
    <property type="entry name" value="NPHP3-like_N"/>
</dbReference>
<dbReference type="STRING" id="93625.A0A409XN06"/>
<dbReference type="Pfam" id="PF24883">
    <property type="entry name" value="NPHP3_N"/>
    <property type="match status" value="1"/>
</dbReference>
<protein>
    <recommendedName>
        <fullName evidence="2">Nephrocystin 3-like N-terminal domain-containing protein</fullName>
    </recommendedName>
</protein>
<dbReference type="Proteomes" id="UP000283269">
    <property type="component" value="Unassembled WGS sequence"/>
</dbReference>
<reference evidence="3 4" key="1">
    <citation type="journal article" date="2018" name="Evol. Lett.">
        <title>Horizontal gene cluster transfer increased hallucinogenic mushroom diversity.</title>
        <authorList>
            <person name="Reynolds H.T."/>
            <person name="Vijayakumar V."/>
            <person name="Gluck-Thaler E."/>
            <person name="Korotkin H.B."/>
            <person name="Matheny P.B."/>
            <person name="Slot J.C."/>
        </authorList>
    </citation>
    <scope>NUCLEOTIDE SEQUENCE [LARGE SCALE GENOMIC DNA]</scope>
    <source>
        <strain evidence="3 4">2631</strain>
    </source>
</reference>
<evidence type="ECO:0000259" key="2">
    <source>
        <dbReference type="Pfam" id="PF24883"/>
    </source>
</evidence>
<dbReference type="Gene3D" id="3.40.50.300">
    <property type="entry name" value="P-loop containing nucleotide triphosphate hydrolases"/>
    <property type="match status" value="1"/>
</dbReference>
<evidence type="ECO:0000313" key="3">
    <source>
        <dbReference type="EMBL" id="PPQ92124.1"/>
    </source>
</evidence>
<proteinExistence type="predicted"/>
<dbReference type="SUPFAM" id="SSF52540">
    <property type="entry name" value="P-loop containing nucleoside triphosphate hydrolases"/>
    <property type="match status" value="1"/>
</dbReference>
<dbReference type="PANTHER" id="PTHR10039">
    <property type="entry name" value="AMELOGENIN"/>
    <property type="match status" value="1"/>
</dbReference>
<dbReference type="PANTHER" id="PTHR10039:SF17">
    <property type="entry name" value="FUNGAL STAND N-TERMINAL GOODBYE DOMAIN-CONTAINING PROTEIN-RELATED"/>
    <property type="match status" value="1"/>
</dbReference>
<accession>A0A409XN06</accession>
<evidence type="ECO:0000313" key="4">
    <source>
        <dbReference type="Proteomes" id="UP000283269"/>
    </source>
</evidence>
<dbReference type="InterPro" id="IPR027417">
    <property type="entry name" value="P-loop_NTPase"/>
</dbReference>
<sequence>MFGQGQNTLVTGGTFVDRRVEYHGKHTHVSKQSTGIDNLIKASSPSAFYNAGNRFDAPKCHPNTRTAILDKIMEWVVGNLTLDEFVLWLYGPAGAGKSAIAQTIAERCHARNLLLATFFFSNTDHNRNQGNTLIATLAYQVALYLPIARGLIEQAVDHDPLIFTRSLKDQLQSLIIGPILLLADSGALTQSAPSVIVIDGLDECLDTDMQCMILDAISTAMQDSENRAPLRFLVASRPEAHLYIQFADPKLFPTTTRFPLDDKYYPSADITRYLEDSFKKIKATHPLRKFIPGIWPTSRDINTLANKSSGQFIYAATVVQYVSATRNQPAQCLDVVLGLRPPRTNHAPFAHLDALYTKIISNVEDIPSTLRILGFLLLPNVDTTSENLLKIPRLLEKFLGLDDGEVQRLLIDLASLISYQDQNTEIRVLHASFGDFLLDETRSKEYFIDPIEFSNRVSLMYCEFIQRSHAAHEYSEDDDLTILHYSYRHLVENCSKVTPSGDVIEELLETPIVPPLFYLGTYQDLQYFLDFFSCLESATFANALNIYDHHLKIWDEYLLGEMQSFPSLLYIYVCSVLLHADFTGSIYSTLCCLLPDHWDPEFSHIKWLYTWDRSDNLYFTIERPSPAYRGMLLDFFTDKERSGRYMLSGKAYAAVSTLFMEYISVRGTKNRIEAHHEWKHSDDLDDLDSYFGSHSPTAPPA</sequence>
<gene>
    <name evidence="3" type="ORF">CVT25_007955</name>
</gene>